<dbReference type="InterPro" id="IPR010499">
    <property type="entry name" value="AraC_E-bd"/>
</dbReference>
<dbReference type="SUPFAM" id="SSF55136">
    <property type="entry name" value="Probable bacterial effector-binding domain"/>
    <property type="match status" value="1"/>
</dbReference>
<sequence length="152" mass="17439">MNTEQKEPFYVVGISVRTSNENQQAAKDIPALWQRFMSENIADKIPNKSSNKVYAVYTDYESDHTKPYTTIIGYKVNEVDNIPEGFVSKKVEAPNYKTYVAKGSLAENIVYNKWLEIWNEDMNRAYTSDYEVYGTKALDPTNAEVEIFIGLN</sequence>
<evidence type="ECO:0000313" key="5">
    <source>
        <dbReference type="Proteomes" id="UP001242342"/>
    </source>
</evidence>
<dbReference type="Proteomes" id="UP000222163">
    <property type="component" value="Unassembled WGS sequence"/>
</dbReference>
<dbReference type="InterPro" id="IPR011256">
    <property type="entry name" value="Reg_factor_effector_dom_sf"/>
</dbReference>
<reference evidence="3" key="2">
    <citation type="submission" date="2017-10" db="EMBL/GenBank/DDBJ databases">
        <authorList>
            <person name="Enke T.N."/>
            <person name="Cordero O.X."/>
        </authorList>
    </citation>
    <scope>NUCLEOTIDE SEQUENCE</scope>
    <source>
        <strain evidence="3">4G03</strain>
    </source>
</reference>
<dbReference type="Pfam" id="PF14526">
    <property type="entry name" value="Cass2"/>
    <property type="match status" value="1"/>
</dbReference>
<dbReference type="PANTHER" id="PTHR36444">
    <property type="entry name" value="TRANSCRIPTIONAL REGULATOR PROTEIN YOBU-RELATED"/>
    <property type="match status" value="1"/>
</dbReference>
<protein>
    <submittedName>
        <fullName evidence="3">AraC family transcriptional regulator</fullName>
    </submittedName>
    <submittedName>
        <fullName evidence="2">GyrI-like domain-containing protein</fullName>
    </submittedName>
</protein>
<keyword evidence="5" id="KW-1185">Reference proteome</keyword>
<dbReference type="RefSeq" id="WP_099216407.1">
    <property type="nucleotide sequence ID" value="NZ_JAUYVU010000003.1"/>
</dbReference>
<feature type="domain" description="AraC effector-binding" evidence="1">
    <location>
        <begin position="1"/>
        <end position="152"/>
    </location>
</feature>
<dbReference type="Gene3D" id="3.20.80.10">
    <property type="entry name" value="Regulatory factor, effector binding domain"/>
    <property type="match status" value="1"/>
</dbReference>
<dbReference type="SMART" id="SM00871">
    <property type="entry name" value="AraC_E_bind"/>
    <property type="match status" value="1"/>
</dbReference>
<dbReference type="Proteomes" id="UP001242342">
    <property type="component" value="Unassembled WGS sequence"/>
</dbReference>
<dbReference type="AlphaFoldDB" id="A0A2G1BR24"/>
<dbReference type="PANTHER" id="PTHR36444:SF2">
    <property type="entry name" value="TRANSCRIPTIONAL REGULATOR PROTEIN YOBU-RELATED"/>
    <property type="match status" value="1"/>
</dbReference>
<dbReference type="EMBL" id="JAUYVU010000003">
    <property type="protein sequence ID" value="MDP2540870.1"/>
    <property type="molecule type" value="Genomic_DNA"/>
</dbReference>
<reference evidence="2 5" key="3">
    <citation type="submission" date="2023-07" db="EMBL/GenBank/DDBJ databases">
        <title>Genome content predicts the carbon catabolic preferences of heterotrophic bacteria.</title>
        <authorList>
            <person name="Gralka M."/>
        </authorList>
    </citation>
    <scope>NUCLEOTIDE SEQUENCE [LARGE SCALE GENOMIC DNA]</scope>
    <source>
        <strain evidence="2 5">4G03</strain>
    </source>
</reference>
<evidence type="ECO:0000313" key="4">
    <source>
        <dbReference type="Proteomes" id="UP000222163"/>
    </source>
</evidence>
<evidence type="ECO:0000313" key="2">
    <source>
        <dbReference type="EMBL" id="MDP2540870.1"/>
    </source>
</evidence>
<evidence type="ECO:0000259" key="1">
    <source>
        <dbReference type="SMART" id="SM00871"/>
    </source>
</evidence>
<name>A0A2G1BR24_9FLAO</name>
<evidence type="ECO:0000313" key="3">
    <source>
        <dbReference type="EMBL" id="PHN96511.1"/>
    </source>
</evidence>
<proteinExistence type="predicted"/>
<comment type="caution">
    <text evidence="3">The sequence shown here is derived from an EMBL/GenBank/DDBJ whole genome shotgun (WGS) entry which is preliminary data.</text>
</comment>
<gene>
    <name evidence="3" type="ORF">CSC81_14255</name>
    <name evidence="2" type="ORF">Q8W23_05205</name>
</gene>
<reference evidence="3 4" key="1">
    <citation type="journal article" date="2016" name="Nat. Commun.">
        <title>Microbial interactions lead to rapid micro-scale successions on model marine particles.</title>
        <authorList>
            <person name="Datta M.S."/>
            <person name="Sliwerska E."/>
            <person name="Gore J."/>
            <person name="Polz M.F."/>
            <person name="Cordero O.X."/>
        </authorList>
    </citation>
    <scope>NUCLEOTIDE SEQUENCE [LARGE SCALE GENOMIC DNA]</scope>
    <source>
        <strain evidence="3 4">4G03</strain>
    </source>
</reference>
<dbReference type="EMBL" id="PDUU01000016">
    <property type="protein sequence ID" value="PHN96511.1"/>
    <property type="molecule type" value="Genomic_DNA"/>
</dbReference>
<dbReference type="InterPro" id="IPR053182">
    <property type="entry name" value="YobU-like_regulator"/>
</dbReference>
<dbReference type="InterPro" id="IPR029441">
    <property type="entry name" value="Cass2"/>
</dbReference>
<organism evidence="3 4">
    <name type="scientific">Tenacibaculum discolor</name>
    <dbReference type="NCBI Taxonomy" id="361581"/>
    <lineage>
        <taxon>Bacteria</taxon>
        <taxon>Pseudomonadati</taxon>
        <taxon>Bacteroidota</taxon>
        <taxon>Flavobacteriia</taxon>
        <taxon>Flavobacteriales</taxon>
        <taxon>Flavobacteriaceae</taxon>
        <taxon>Tenacibaculum</taxon>
    </lineage>
</organism>
<accession>A0A2G1BR24</accession>